<protein>
    <submittedName>
        <fullName evidence="3">Uncharacterized protein isoform X3</fullName>
    </submittedName>
</protein>
<keyword evidence="2" id="KW-1185">Reference proteome</keyword>
<name>A0ABM3DNY6_SALSA</name>
<feature type="transmembrane region" description="Helical" evidence="1">
    <location>
        <begin position="108"/>
        <end position="126"/>
    </location>
</feature>
<evidence type="ECO:0000313" key="2">
    <source>
        <dbReference type="Proteomes" id="UP001652741"/>
    </source>
</evidence>
<keyword evidence="1" id="KW-0472">Membrane</keyword>
<feature type="transmembrane region" description="Helical" evidence="1">
    <location>
        <begin position="158"/>
        <end position="175"/>
    </location>
</feature>
<reference evidence="3" key="1">
    <citation type="submission" date="2025-08" db="UniProtKB">
        <authorList>
            <consortium name="RefSeq"/>
        </authorList>
    </citation>
    <scope>IDENTIFICATION</scope>
</reference>
<evidence type="ECO:0000256" key="1">
    <source>
        <dbReference type="SAM" id="Phobius"/>
    </source>
</evidence>
<keyword evidence="1" id="KW-0812">Transmembrane</keyword>
<evidence type="ECO:0000313" key="3">
    <source>
        <dbReference type="RefSeq" id="XP_045560504.1"/>
    </source>
</evidence>
<feature type="transmembrane region" description="Helical" evidence="1">
    <location>
        <begin position="133"/>
        <end position="152"/>
    </location>
</feature>
<accession>A0ABM3DNY6</accession>
<feature type="transmembrane region" description="Helical" evidence="1">
    <location>
        <begin position="83"/>
        <end position="102"/>
    </location>
</feature>
<dbReference type="RefSeq" id="XP_045560504.1">
    <property type="nucleotide sequence ID" value="XM_045704548.1"/>
</dbReference>
<organism evidence="2 3">
    <name type="scientific">Salmo salar</name>
    <name type="common">Atlantic salmon</name>
    <dbReference type="NCBI Taxonomy" id="8030"/>
    <lineage>
        <taxon>Eukaryota</taxon>
        <taxon>Metazoa</taxon>
        <taxon>Chordata</taxon>
        <taxon>Craniata</taxon>
        <taxon>Vertebrata</taxon>
        <taxon>Euteleostomi</taxon>
        <taxon>Actinopterygii</taxon>
        <taxon>Neopterygii</taxon>
        <taxon>Teleostei</taxon>
        <taxon>Protacanthopterygii</taxon>
        <taxon>Salmoniformes</taxon>
        <taxon>Salmonidae</taxon>
        <taxon>Salmoninae</taxon>
        <taxon>Salmo</taxon>
    </lineage>
</organism>
<dbReference type="Proteomes" id="UP001652741">
    <property type="component" value="Chromosome ssa21"/>
</dbReference>
<gene>
    <name evidence="3" type="primary">LOC123729556</name>
</gene>
<sequence length="315" mass="36243">MATIKKFKTTGTGVNLPGIGRMFILSPRTVRNMVWYWSGIWSGIGRMFILSPRTVRNMVWYWSGIWSGIGRMFILSPRTVRNMVWYWSGIWSGIGRMFILSPRTVRNMVWYWSGIWSGIGHMFILSPRTVRNMVWYWSGIWSGIGRMFILSLRTVRNMVWYWSGIWSGIGHMFILSPRTVRNMVWYWTHVYLVSAHSEEYGLRGIEQFEGHSWRITEFSHIFGSPNLQLDATSMPIGSLDARKKCLYCEQPTNVNSWSLLNGIVTLIGTGAMVRLHENTALWSRTPIVGLASKEFDVMGLFCSTGHGALLRSTAS</sequence>
<dbReference type="GeneID" id="123729556"/>
<keyword evidence="1" id="KW-1133">Transmembrane helix</keyword>
<proteinExistence type="predicted"/>
<feature type="transmembrane region" description="Helical" evidence="1">
    <location>
        <begin position="34"/>
        <end position="52"/>
    </location>
</feature>